<dbReference type="AlphaFoldDB" id="A0A2A2HUZ3"/>
<reference evidence="1 2" key="1">
    <citation type="journal article" date="2017" name="BMC Genomics">
        <title>Genomic analysis of methanogenic archaea reveals a shift towards energy conservation.</title>
        <authorList>
            <person name="Gilmore S.P."/>
            <person name="Henske J.K."/>
            <person name="Sexton J.A."/>
            <person name="Solomon K.V."/>
            <person name="Seppala S."/>
            <person name="Yoo J.I."/>
            <person name="Huyett L.M."/>
            <person name="Pressman A."/>
            <person name="Cogan J.Z."/>
            <person name="Kivenson V."/>
            <person name="Peng X."/>
            <person name="Tan Y."/>
            <person name="Valentine D.L."/>
            <person name="O'Malley M.A."/>
        </authorList>
    </citation>
    <scope>NUCLEOTIDE SEQUENCE [LARGE SCALE GENOMIC DNA]</scope>
    <source>
        <strain evidence="1 2">MC-15</strain>
    </source>
</reference>
<accession>A0A2A2HUZ3</accession>
<keyword evidence="2" id="KW-1185">Reference proteome</keyword>
<proteinExistence type="predicted"/>
<evidence type="ECO:0000313" key="1">
    <source>
        <dbReference type="EMBL" id="PAV13106.1"/>
    </source>
</evidence>
<organism evidence="1 2">
    <name type="scientific">Methanosarcina spelaei</name>
    <dbReference type="NCBI Taxonomy" id="1036679"/>
    <lineage>
        <taxon>Archaea</taxon>
        <taxon>Methanobacteriati</taxon>
        <taxon>Methanobacteriota</taxon>
        <taxon>Stenosarchaea group</taxon>
        <taxon>Methanomicrobia</taxon>
        <taxon>Methanosarcinales</taxon>
        <taxon>Methanosarcinaceae</taxon>
        <taxon>Methanosarcina</taxon>
    </lineage>
</organism>
<sequence length="64" mass="7300">MSAKMQMAVAELRKNKIFITMAYRLNTVRYIDQILAAVGSKIIQMGPMTSLQAEGRLRRPFSRP</sequence>
<name>A0A2A2HUZ3_9EURY</name>
<protein>
    <submittedName>
        <fullName evidence="1">Uncharacterized protein</fullName>
    </submittedName>
</protein>
<comment type="caution">
    <text evidence="1">The sequence shown here is derived from an EMBL/GenBank/DDBJ whole genome shotgun (WGS) entry which is preliminary data.</text>
</comment>
<evidence type="ECO:0000313" key="2">
    <source>
        <dbReference type="Proteomes" id="UP000218164"/>
    </source>
</evidence>
<dbReference type="Proteomes" id="UP000218164">
    <property type="component" value="Unassembled WGS sequence"/>
</dbReference>
<dbReference type="EMBL" id="LMVP01000124">
    <property type="protein sequence ID" value="PAV13106.1"/>
    <property type="molecule type" value="Genomic_DNA"/>
</dbReference>
<gene>
    <name evidence="1" type="ORF">ASJ81_04215</name>
</gene>